<dbReference type="GO" id="GO:0006354">
    <property type="term" value="P:DNA-templated transcription elongation"/>
    <property type="evidence" value="ECO:0007669"/>
    <property type="project" value="InterPro"/>
</dbReference>
<dbReference type="OrthoDB" id="9796143at2"/>
<dbReference type="RefSeq" id="WP_016196193.1">
    <property type="nucleotide sequence ID" value="NZ_AQPN01000103.1"/>
</dbReference>
<evidence type="ECO:0000259" key="4">
    <source>
        <dbReference type="SMART" id="SM00738"/>
    </source>
</evidence>
<dbReference type="GO" id="GO:0031564">
    <property type="term" value="P:transcription antitermination"/>
    <property type="evidence" value="ECO:0007669"/>
    <property type="project" value="UniProtKB-KW"/>
</dbReference>
<evidence type="ECO:0000256" key="1">
    <source>
        <dbReference type="ARBA" id="ARBA00022814"/>
    </source>
</evidence>
<evidence type="ECO:0000313" key="6">
    <source>
        <dbReference type="Proteomes" id="UP000014174"/>
    </source>
</evidence>
<keyword evidence="1" id="KW-0889">Transcription antitermination</keyword>
<keyword evidence="3" id="KW-0804">Transcription</keyword>
<keyword evidence="6" id="KW-1185">Reference proteome</keyword>
<organism evidence="5 6">
    <name type="scientific">Arcticibacter svalbardensis MN12-7</name>
    <dbReference type="NCBI Taxonomy" id="1150600"/>
    <lineage>
        <taxon>Bacteria</taxon>
        <taxon>Pseudomonadati</taxon>
        <taxon>Bacteroidota</taxon>
        <taxon>Sphingobacteriia</taxon>
        <taxon>Sphingobacteriales</taxon>
        <taxon>Sphingobacteriaceae</taxon>
        <taxon>Arcticibacter</taxon>
    </lineage>
</organism>
<dbReference type="CDD" id="cd09895">
    <property type="entry name" value="NGN_SP_UpxY"/>
    <property type="match status" value="1"/>
</dbReference>
<evidence type="ECO:0000256" key="3">
    <source>
        <dbReference type="ARBA" id="ARBA00023163"/>
    </source>
</evidence>
<evidence type="ECO:0000256" key="2">
    <source>
        <dbReference type="ARBA" id="ARBA00023015"/>
    </source>
</evidence>
<dbReference type="NCBIfam" id="NF033644">
    <property type="entry name" value="antiterm_UpxY"/>
    <property type="match status" value="1"/>
</dbReference>
<dbReference type="Gene3D" id="3.30.70.940">
    <property type="entry name" value="NusG, N-terminal domain"/>
    <property type="match status" value="1"/>
</dbReference>
<gene>
    <name evidence="5" type="ORF">ADIARSV_2962</name>
</gene>
<proteinExistence type="predicted"/>
<comment type="caution">
    <text evidence="5">The sequence shown here is derived from an EMBL/GenBank/DDBJ whole genome shotgun (WGS) entry which is preliminary data.</text>
</comment>
<dbReference type="EMBL" id="AQPN01000103">
    <property type="protein sequence ID" value="EOR93825.1"/>
    <property type="molecule type" value="Genomic_DNA"/>
</dbReference>
<dbReference type="PANTHER" id="PTHR30265:SF4">
    <property type="entry name" value="KOW MOTIF FAMILY PROTEIN, EXPRESSED"/>
    <property type="match status" value="1"/>
</dbReference>
<dbReference type="AlphaFoldDB" id="R9GQK8"/>
<sequence length="177" mass="20434">METRTFLDNEIKRKWFVIYTRARWEKKVDQLLNQQGIESFCPLRTVTSQWSDRKKTVELPLFSSYVFVHVNLKEELVVRQTYGVLNFIYYMGKPAIIRDTELHKIKELLMAHPDAEVVSSHTVSVGDKVLLKQGVFSSHEGKVIKICGKTVLMLFDNLECAMVTRIAVSDLCLVPAR</sequence>
<dbReference type="STRING" id="1150600.ADIARSV_2962"/>
<dbReference type="eggNOG" id="COG0250">
    <property type="taxonomic scope" value="Bacteria"/>
</dbReference>
<name>R9GQK8_9SPHI</name>
<dbReference type="InterPro" id="IPR006645">
    <property type="entry name" value="NGN-like_dom"/>
</dbReference>
<reference evidence="5 6" key="1">
    <citation type="journal article" date="2013" name="Genome Announc.">
        <title>Draft Genome Sequence of Arcticibacter svalbardensis Strain MN12-7T, a Member of the Family Sphingobacteriaceae Isolated from an Arctic Soil Sample.</title>
        <authorList>
            <person name="Shivaji S."/>
            <person name="Ara S."/>
            <person name="Prasad S."/>
            <person name="Manasa B.P."/>
            <person name="Begum Z."/>
            <person name="Singh A."/>
            <person name="Kumar Pinnaka A."/>
        </authorList>
    </citation>
    <scope>NUCLEOTIDE SEQUENCE [LARGE SCALE GENOMIC DNA]</scope>
    <source>
        <strain evidence="5 6">MN12-7</strain>
    </source>
</reference>
<dbReference type="Pfam" id="PF02357">
    <property type="entry name" value="NusG"/>
    <property type="match status" value="1"/>
</dbReference>
<dbReference type="SMART" id="SM00738">
    <property type="entry name" value="NGN"/>
    <property type="match status" value="1"/>
</dbReference>
<dbReference type="InterPro" id="IPR043425">
    <property type="entry name" value="NusG-like"/>
</dbReference>
<dbReference type="PATRIC" id="fig|1150600.3.peg.2932"/>
<dbReference type="SUPFAM" id="SSF82679">
    <property type="entry name" value="N-utilization substance G protein NusG, N-terminal domain"/>
    <property type="match status" value="1"/>
</dbReference>
<dbReference type="PANTHER" id="PTHR30265">
    <property type="entry name" value="RHO-INTERACTING TRANSCRIPTION TERMINATION FACTOR NUSG"/>
    <property type="match status" value="1"/>
</dbReference>
<protein>
    <submittedName>
        <fullName evidence="5">Transcriptional activator RfaH</fullName>
    </submittedName>
</protein>
<dbReference type="InterPro" id="IPR036735">
    <property type="entry name" value="NGN_dom_sf"/>
</dbReference>
<evidence type="ECO:0000313" key="5">
    <source>
        <dbReference type="EMBL" id="EOR93825.1"/>
    </source>
</evidence>
<keyword evidence="2" id="KW-0805">Transcription regulation</keyword>
<feature type="domain" description="NusG-like N-terminal" evidence="4">
    <location>
        <begin position="12"/>
        <end position="109"/>
    </location>
</feature>
<dbReference type="Proteomes" id="UP000014174">
    <property type="component" value="Unassembled WGS sequence"/>
</dbReference>
<accession>R9GQK8</accession>